<sequence>MSAEDLTLILMTISRSAAPLQCLELPSCSPNLELCVTITALFPSLRKLSITMVENEYNKSMCILLGNAFDVGEEREVIVDERSLDLDDEDVVGFTTEDLSDAEDDTDEAAPLPVLCRTEFTPPPELPASSNLHNLLRSIFSEEISLPPTLESLRLKAHANRLFVPQFTPLTVEEQQEVILALNALCPVLREVRLHMAEWIRMGEAWRARRETVG</sequence>
<organism evidence="1 2">
    <name type="scientific">Mycena venus</name>
    <dbReference type="NCBI Taxonomy" id="2733690"/>
    <lineage>
        <taxon>Eukaryota</taxon>
        <taxon>Fungi</taxon>
        <taxon>Dikarya</taxon>
        <taxon>Basidiomycota</taxon>
        <taxon>Agaricomycotina</taxon>
        <taxon>Agaricomycetes</taxon>
        <taxon>Agaricomycetidae</taxon>
        <taxon>Agaricales</taxon>
        <taxon>Marasmiineae</taxon>
        <taxon>Mycenaceae</taxon>
        <taxon>Mycena</taxon>
    </lineage>
</organism>
<dbReference type="AlphaFoldDB" id="A0A8H6YCG5"/>
<comment type="caution">
    <text evidence="1">The sequence shown here is derived from an EMBL/GenBank/DDBJ whole genome shotgun (WGS) entry which is preliminary data.</text>
</comment>
<evidence type="ECO:0000313" key="1">
    <source>
        <dbReference type="EMBL" id="KAF7356459.1"/>
    </source>
</evidence>
<evidence type="ECO:0000313" key="2">
    <source>
        <dbReference type="Proteomes" id="UP000620124"/>
    </source>
</evidence>
<reference evidence="1" key="1">
    <citation type="submission" date="2020-05" db="EMBL/GenBank/DDBJ databases">
        <title>Mycena genomes resolve the evolution of fungal bioluminescence.</title>
        <authorList>
            <person name="Tsai I.J."/>
        </authorList>
    </citation>
    <scope>NUCLEOTIDE SEQUENCE</scope>
    <source>
        <strain evidence="1">CCC161011</strain>
    </source>
</reference>
<accession>A0A8H6YCG5</accession>
<proteinExistence type="predicted"/>
<name>A0A8H6YCG5_9AGAR</name>
<keyword evidence="2" id="KW-1185">Reference proteome</keyword>
<gene>
    <name evidence="1" type="ORF">MVEN_00979000</name>
</gene>
<protein>
    <submittedName>
        <fullName evidence="1">Uncharacterized protein</fullName>
    </submittedName>
</protein>
<dbReference type="Proteomes" id="UP000620124">
    <property type="component" value="Unassembled WGS sequence"/>
</dbReference>
<dbReference type="EMBL" id="JACAZI010000007">
    <property type="protein sequence ID" value="KAF7356459.1"/>
    <property type="molecule type" value="Genomic_DNA"/>
</dbReference>